<feature type="signal peptide" evidence="1">
    <location>
        <begin position="1"/>
        <end position="21"/>
    </location>
</feature>
<dbReference type="Pfam" id="PF01190">
    <property type="entry name" value="Pollen_Ole_e_1"/>
    <property type="match status" value="1"/>
</dbReference>
<evidence type="ECO:0000256" key="1">
    <source>
        <dbReference type="SAM" id="SignalP"/>
    </source>
</evidence>
<evidence type="ECO:0000313" key="2">
    <source>
        <dbReference type="EMBL" id="KAK1350616.1"/>
    </source>
</evidence>
<evidence type="ECO:0000313" key="3">
    <source>
        <dbReference type="Proteomes" id="UP001237642"/>
    </source>
</evidence>
<name>A0AAD8GLW6_9APIA</name>
<keyword evidence="3" id="KW-1185">Reference proteome</keyword>
<dbReference type="PANTHER" id="PTHR47273">
    <property type="entry name" value="EXPRESSED PROTEIN"/>
    <property type="match status" value="1"/>
</dbReference>
<reference evidence="2" key="1">
    <citation type="submission" date="2023-02" db="EMBL/GenBank/DDBJ databases">
        <title>Genome of toxic invasive species Heracleum sosnowskyi carries increased number of genes despite the absence of recent whole-genome duplications.</title>
        <authorList>
            <person name="Schelkunov M."/>
            <person name="Shtratnikova V."/>
            <person name="Makarenko M."/>
            <person name="Klepikova A."/>
            <person name="Omelchenko D."/>
            <person name="Novikova G."/>
            <person name="Obukhova E."/>
            <person name="Bogdanov V."/>
            <person name="Penin A."/>
            <person name="Logacheva M."/>
        </authorList>
    </citation>
    <scope>NUCLEOTIDE SEQUENCE</scope>
    <source>
        <strain evidence="2">Hsosn_3</strain>
        <tissue evidence="2">Leaf</tissue>
    </source>
</reference>
<feature type="chain" id="PRO_5041978599" evidence="1">
    <location>
        <begin position="22"/>
        <end position="188"/>
    </location>
</feature>
<gene>
    <name evidence="2" type="ORF">POM88_054651</name>
</gene>
<reference evidence="2" key="2">
    <citation type="submission" date="2023-05" db="EMBL/GenBank/DDBJ databases">
        <authorList>
            <person name="Schelkunov M.I."/>
        </authorList>
    </citation>
    <scope>NUCLEOTIDE SEQUENCE</scope>
    <source>
        <strain evidence="2">Hsosn_3</strain>
        <tissue evidence="2">Leaf</tissue>
    </source>
</reference>
<protein>
    <submittedName>
        <fullName evidence="2">Pollen Ole e 1 allergen/extensin</fullName>
    </submittedName>
</protein>
<sequence length="188" mass="20355">MTNYIIFLFLFCLVNGPATLAVATGAKENTDPLTEFFNRDETIKFAGYGEDKLSTVLVTGTLLCHPLYQIPFPISGASVAVLCQPGRKTRQSNQIQSTTDENGDFLFDLPSNLHGIPNLEKICCVSVLQLPKGSPCKPAFKGKHKGITLSDIGEGLRSYTAGTIQLKPKTAKISRHAGGRKPDMVKAN</sequence>
<accession>A0AAD8GLW6</accession>
<proteinExistence type="predicted"/>
<dbReference type="AlphaFoldDB" id="A0AAD8GLW6"/>
<dbReference type="EMBL" id="JAUIZM010000065">
    <property type="protein sequence ID" value="KAK1350616.1"/>
    <property type="molecule type" value="Genomic_DNA"/>
</dbReference>
<keyword evidence="1" id="KW-0732">Signal</keyword>
<organism evidence="2 3">
    <name type="scientific">Heracleum sosnowskyi</name>
    <dbReference type="NCBI Taxonomy" id="360622"/>
    <lineage>
        <taxon>Eukaryota</taxon>
        <taxon>Viridiplantae</taxon>
        <taxon>Streptophyta</taxon>
        <taxon>Embryophyta</taxon>
        <taxon>Tracheophyta</taxon>
        <taxon>Spermatophyta</taxon>
        <taxon>Magnoliopsida</taxon>
        <taxon>eudicotyledons</taxon>
        <taxon>Gunneridae</taxon>
        <taxon>Pentapetalae</taxon>
        <taxon>asterids</taxon>
        <taxon>campanulids</taxon>
        <taxon>Apiales</taxon>
        <taxon>Apiaceae</taxon>
        <taxon>Apioideae</taxon>
        <taxon>apioid superclade</taxon>
        <taxon>Tordylieae</taxon>
        <taxon>Tordyliinae</taxon>
        <taxon>Heracleum</taxon>
    </lineage>
</organism>
<dbReference type="Proteomes" id="UP001237642">
    <property type="component" value="Unassembled WGS sequence"/>
</dbReference>
<comment type="caution">
    <text evidence="2">The sequence shown here is derived from an EMBL/GenBank/DDBJ whole genome shotgun (WGS) entry which is preliminary data.</text>
</comment>
<dbReference type="PANTHER" id="PTHR47273:SF6">
    <property type="entry name" value="POLLEN OLE E 1 ALLERGEN AND EXTENSIN FAMILY PROTEIN"/>
    <property type="match status" value="1"/>
</dbReference>